<evidence type="ECO:0000313" key="2">
    <source>
        <dbReference type="Proteomes" id="UP000281261"/>
    </source>
</evidence>
<dbReference type="EMBL" id="QMNG01000003">
    <property type="protein sequence ID" value="RLC37559.1"/>
    <property type="molecule type" value="Genomic_DNA"/>
</dbReference>
<dbReference type="InterPro" id="IPR036390">
    <property type="entry name" value="WH_DNA-bd_sf"/>
</dbReference>
<dbReference type="Gene3D" id="1.10.10.10">
    <property type="entry name" value="Winged helix-like DNA-binding domain superfamily/Winged helix DNA-binding domain"/>
    <property type="match status" value="1"/>
</dbReference>
<dbReference type="Pfam" id="PF13412">
    <property type="entry name" value="HTH_24"/>
    <property type="match status" value="1"/>
</dbReference>
<dbReference type="AlphaFoldDB" id="A0A420ZD80"/>
<dbReference type="InterPro" id="IPR036388">
    <property type="entry name" value="WH-like_DNA-bd_sf"/>
</dbReference>
<name>A0A420ZD80_UNCK3</name>
<organism evidence="1 2">
    <name type="scientific">candidate division Kazan bacterium</name>
    <dbReference type="NCBI Taxonomy" id="2202143"/>
    <lineage>
        <taxon>Bacteria</taxon>
        <taxon>Bacteria division Kazan-3B-28</taxon>
    </lineage>
</organism>
<accession>A0A420ZD80</accession>
<comment type="caution">
    <text evidence="1">The sequence shown here is derived from an EMBL/GenBank/DDBJ whole genome shotgun (WGS) entry which is preliminary data.</text>
</comment>
<dbReference type="InterPro" id="IPR011991">
    <property type="entry name" value="ArsR-like_HTH"/>
</dbReference>
<evidence type="ECO:0008006" key="3">
    <source>
        <dbReference type="Google" id="ProtNLM"/>
    </source>
</evidence>
<dbReference type="Proteomes" id="UP000281261">
    <property type="component" value="Unassembled WGS sequence"/>
</dbReference>
<proteinExistence type="predicted"/>
<dbReference type="SUPFAM" id="SSF46785">
    <property type="entry name" value="Winged helix' DNA-binding domain"/>
    <property type="match status" value="1"/>
</dbReference>
<protein>
    <recommendedName>
        <fullName evidence="3">HTH deoR-type domain-containing protein</fullName>
    </recommendedName>
</protein>
<evidence type="ECO:0000313" key="1">
    <source>
        <dbReference type="EMBL" id="RLC37559.1"/>
    </source>
</evidence>
<reference evidence="1 2" key="1">
    <citation type="submission" date="2018-06" db="EMBL/GenBank/DDBJ databases">
        <title>Extensive metabolic versatility and redundancy in microbially diverse, dynamic hydrothermal sediments.</title>
        <authorList>
            <person name="Dombrowski N."/>
            <person name="Teske A."/>
            <person name="Baker B.J."/>
        </authorList>
    </citation>
    <scope>NUCLEOTIDE SEQUENCE [LARGE SCALE GENOMIC DNA]</scope>
    <source>
        <strain evidence="1">B79_G16</strain>
    </source>
</reference>
<gene>
    <name evidence="1" type="ORF">DRH29_01685</name>
</gene>
<dbReference type="CDD" id="cd00090">
    <property type="entry name" value="HTH_ARSR"/>
    <property type="match status" value="1"/>
</dbReference>
<sequence>MYYLIIFILLGIIAWLWVRPGRVKVVEKQEWQRRRALEHLKKEGEITNEQYRKLTGVSQSQATRDLDELEKQGLIRQIGKSGPKVTYKLTRPQ</sequence>